<accession>A0ABR2TX56</accession>
<reference evidence="6 7" key="1">
    <citation type="journal article" date="2024" name="G3 (Bethesda)">
        <title>Genome assembly of Hibiscus sabdariffa L. provides insights into metabolisms of medicinal natural products.</title>
        <authorList>
            <person name="Kim T."/>
        </authorList>
    </citation>
    <scope>NUCLEOTIDE SEQUENCE [LARGE SCALE GENOMIC DNA]</scope>
    <source>
        <strain evidence="6">TK-2024</strain>
        <tissue evidence="6">Old leaves</tissue>
    </source>
</reference>
<protein>
    <recommendedName>
        <fullName evidence="5">Phorbol-ester/DAG-type domain-containing protein</fullName>
    </recommendedName>
</protein>
<evidence type="ECO:0000256" key="2">
    <source>
        <dbReference type="ARBA" id="ARBA00022737"/>
    </source>
</evidence>
<evidence type="ECO:0000313" key="6">
    <source>
        <dbReference type="EMBL" id="KAK9042063.1"/>
    </source>
</evidence>
<dbReference type="SMART" id="SM00249">
    <property type="entry name" value="PHD"/>
    <property type="match status" value="3"/>
</dbReference>
<dbReference type="SMART" id="SM00109">
    <property type="entry name" value="C1"/>
    <property type="match status" value="4"/>
</dbReference>
<keyword evidence="2" id="KW-0677">Repeat</keyword>
<dbReference type="PANTHER" id="PTHR46288:SF86">
    <property type="entry name" value="PHORBOL-ESTER_DAG-TYPE DOMAIN-CONTAINING PROTEIN"/>
    <property type="match status" value="1"/>
</dbReference>
<sequence>MEFQHFLHHHKLSSVEFEENNMPLCIPGCMDIVAGPAYSCRECPSFVMHKSCAELPPQVQKGTFHPHPFRFNMMDVFVCGACRRLTASIINYKCMYCEFKLDFKCAMSVFCNDENEIAKHDEKARQGTTIRHFCHLHQLNRCVFSSWMILSEIQIFEWIWGSSKLKCVACKHEIQGTLYICISCQFVIHESCMNELPRQIQRSPFHPHHFLLPRPFLQESDASRQVPCYACNEKVQGFSFYCNECDANFHHSCAKYLTRAVKHNCHPHDLLQLGKNIIHNLSCDACGEGCNDSCFSCKKCDFNIHPRCIPLPSSFTHKRHLHSLALVSSFVEDDSGDYCCDMCETERNPELQVYYCEECNYIAHIDCVLSEVLESTTKMLFDPQRKEESSDNQCPKMEGRVHQETNMLEEVQSSSFHPQHPLRTFAMMNYINPICSACREIIKGPVFSCIPCSVVMHYSCSKYQFREVKHGCHADHHLLHLGKGLFGDESPQCNACDQACKNTLWGCLECRFYRHLECIPLPSVVKHKRHLHPLVLTTSVIEDDSGDYCCDACETQRNPEHDVYHCKECNYISHIDCIISEVELPEQILQYLTPRPKGKN</sequence>
<evidence type="ECO:0000256" key="4">
    <source>
        <dbReference type="ARBA" id="ARBA00022833"/>
    </source>
</evidence>
<proteinExistence type="predicted"/>
<dbReference type="EMBL" id="JBBPBN010000004">
    <property type="protein sequence ID" value="KAK9042063.1"/>
    <property type="molecule type" value="Genomic_DNA"/>
</dbReference>
<dbReference type="Pfam" id="PF03107">
    <property type="entry name" value="C1_2"/>
    <property type="match status" value="7"/>
</dbReference>
<evidence type="ECO:0000256" key="1">
    <source>
        <dbReference type="ARBA" id="ARBA00022723"/>
    </source>
</evidence>
<evidence type="ECO:0000256" key="3">
    <source>
        <dbReference type="ARBA" id="ARBA00022771"/>
    </source>
</evidence>
<evidence type="ECO:0000259" key="5">
    <source>
        <dbReference type="PROSITE" id="PS50081"/>
    </source>
</evidence>
<dbReference type="Proteomes" id="UP001396334">
    <property type="component" value="Unassembled WGS sequence"/>
</dbReference>
<keyword evidence="1" id="KW-0479">Metal-binding</keyword>
<dbReference type="PROSITE" id="PS50081">
    <property type="entry name" value="ZF_DAG_PE_2"/>
    <property type="match status" value="1"/>
</dbReference>
<gene>
    <name evidence="6" type="ORF">V6N11_017144</name>
</gene>
<organism evidence="6 7">
    <name type="scientific">Hibiscus sabdariffa</name>
    <name type="common">roselle</name>
    <dbReference type="NCBI Taxonomy" id="183260"/>
    <lineage>
        <taxon>Eukaryota</taxon>
        <taxon>Viridiplantae</taxon>
        <taxon>Streptophyta</taxon>
        <taxon>Embryophyta</taxon>
        <taxon>Tracheophyta</taxon>
        <taxon>Spermatophyta</taxon>
        <taxon>Magnoliopsida</taxon>
        <taxon>eudicotyledons</taxon>
        <taxon>Gunneridae</taxon>
        <taxon>Pentapetalae</taxon>
        <taxon>rosids</taxon>
        <taxon>malvids</taxon>
        <taxon>Malvales</taxon>
        <taxon>Malvaceae</taxon>
        <taxon>Malvoideae</taxon>
        <taxon>Hibiscus</taxon>
    </lineage>
</organism>
<dbReference type="InterPro" id="IPR001965">
    <property type="entry name" value="Znf_PHD"/>
</dbReference>
<dbReference type="InterPro" id="IPR046349">
    <property type="entry name" value="C1-like_sf"/>
</dbReference>
<keyword evidence="3" id="KW-0863">Zinc-finger</keyword>
<dbReference type="PANTHER" id="PTHR46288">
    <property type="entry name" value="PHORBOL-ESTER/DAG-TYPE DOMAIN-CONTAINING PROTEIN"/>
    <property type="match status" value="1"/>
</dbReference>
<keyword evidence="7" id="KW-1185">Reference proteome</keyword>
<feature type="domain" description="Phorbol-ester/DAG-type" evidence="5">
    <location>
        <begin position="207"/>
        <end position="265"/>
    </location>
</feature>
<dbReference type="SUPFAM" id="SSF57889">
    <property type="entry name" value="Cysteine-rich domain"/>
    <property type="match status" value="5"/>
</dbReference>
<comment type="caution">
    <text evidence="6">The sequence shown here is derived from an EMBL/GenBank/DDBJ whole genome shotgun (WGS) entry which is preliminary data.</text>
</comment>
<dbReference type="InterPro" id="IPR004146">
    <property type="entry name" value="DC1"/>
</dbReference>
<evidence type="ECO:0000313" key="7">
    <source>
        <dbReference type="Proteomes" id="UP001396334"/>
    </source>
</evidence>
<keyword evidence="4" id="KW-0862">Zinc</keyword>
<dbReference type="InterPro" id="IPR002219">
    <property type="entry name" value="PKC_DAG/PE"/>
</dbReference>
<name>A0ABR2TX56_9ROSI</name>